<protein>
    <recommendedName>
        <fullName evidence="4">DUF2934 domain-containing protein</fullName>
    </recommendedName>
</protein>
<sequence>MDHFEHSVRERAYALWEQDGRTMGRDEHYWRLAEQELQQAVPAAEPVTVQPKPAKASPKAAAKAPAKEATKSPVKTAAKVATKAAEAVKAAPKRRRAPAAEGAVVH</sequence>
<feature type="compositionally biased region" description="Low complexity" evidence="1">
    <location>
        <begin position="71"/>
        <end position="90"/>
    </location>
</feature>
<dbReference type="RefSeq" id="WP_238233641.1">
    <property type="nucleotide sequence ID" value="NZ_BPQQ01000005.1"/>
</dbReference>
<name>A0ABQ4S6A4_9HYPH</name>
<feature type="compositionally biased region" description="Low complexity" evidence="1">
    <location>
        <begin position="51"/>
        <end position="64"/>
    </location>
</feature>
<dbReference type="Proteomes" id="UP001055153">
    <property type="component" value="Unassembled WGS sequence"/>
</dbReference>
<keyword evidence="3" id="KW-1185">Reference proteome</keyword>
<accession>A0ABQ4S6A4</accession>
<reference evidence="2" key="2">
    <citation type="submission" date="2021-08" db="EMBL/GenBank/DDBJ databases">
        <authorList>
            <person name="Tani A."/>
            <person name="Ola A."/>
            <person name="Ogura Y."/>
            <person name="Katsura K."/>
            <person name="Hayashi T."/>
        </authorList>
    </citation>
    <scope>NUCLEOTIDE SEQUENCE</scope>
    <source>
        <strain evidence="2">DSM 17168</strain>
    </source>
</reference>
<dbReference type="InterPro" id="IPR021327">
    <property type="entry name" value="DUF2934"/>
</dbReference>
<evidence type="ECO:0008006" key="4">
    <source>
        <dbReference type="Google" id="ProtNLM"/>
    </source>
</evidence>
<evidence type="ECO:0000256" key="1">
    <source>
        <dbReference type="SAM" id="MobiDB-lite"/>
    </source>
</evidence>
<reference evidence="2" key="1">
    <citation type="journal article" date="2021" name="Front. Microbiol.">
        <title>Comprehensive Comparative Genomics and Phenotyping of Methylobacterium Species.</title>
        <authorList>
            <person name="Alessa O."/>
            <person name="Ogura Y."/>
            <person name="Fujitani Y."/>
            <person name="Takami H."/>
            <person name="Hayashi T."/>
            <person name="Sahin N."/>
            <person name="Tani A."/>
        </authorList>
    </citation>
    <scope>NUCLEOTIDE SEQUENCE</scope>
    <source>
        <strain evidence="2">DSM 17168</strain>
    </source>
</reference>
<evidence type="ECO:0000313" key="2">
    <source>
        <dbReference type="EMBL" id="GJD98693.1"/>
    </source>
</evidence>
<evidence type="ECO:0000313" key="3">
    <source>
        <dbReference type="Proteomes" id="UP001055153"/>
    </source>
</evidence>
<dbReference type="Pfam" id="PF11154">
    <property type="entry name" value="DUF2934"/>
    <property type="match status" value="1"/>
</dbReference>
<proteinExistence type="predicted"/>
<dbReference type="EMBL" id="BPQQ01000005">
    <property type="protein sequence ID" value="GJD98693.1"/>
    <property type="molecule type" value="Genomic_DNA"/>
</dbReference>
<gene>
    <name evidence="2" type="ORF">GMJLKIPL_0604</name>
</gene>
<comment type="caution">
    <text evidence="2">The sequence shown here is derived from an EMBL/GenBank/DDBJ whole genome shotgun (WGS) entry which is preliminary data.</text>
</comment>
<feature type="region of interest" description="Disordered" evidence="1">
    <location>
        <begin position="46"/>
        <end position="106"/>
    </location>
</feature>
<organism evidence="2 3">
    <name type="scientific">Methylobacterium isbiliense</name>
    <dbReference type="NCBI Taxonomy" id="315478"/>
    <lineage>
        <taxon>Bacteria</taxon>
        <taxon>Pseudomonadati</taxon>
        <taxon>Pseudomonadota</taxon>
        <taxon>Alphaproteobacteria</taxon>
        <taxon>Hyphomicrobiales</taxon>
        <taxon>Methylobacteriaceae</taxon>
        <taxon>Methylobacterium</taxon>
    </lineage>
</organism>